<proteinExistence type="inferred from homology"/>
<dbReference type="OrthoDB" id="10268090at2759"/>
<sequence length="538" mass="58767">MAHKDRQYECIVFGATGYTGKYTCEHIASHLPTDFKWAVAGRSEGKLKQLVGQLKSLNPDRTQPGIETAQLEKRQLVELAQRTTVLISTVGPYHKYGTVVVEACAETGTHYLDCTGEVPWVYDMIQAYDETAKRTGAIMIPQNGIESAPSDLMCWSLASHIRQTLGVGTAEVVQTTYDMKAAPSGGTLATILTLFDTYSLSHLAKSGRPWSLSCVKPIEPAPGRPLLEKATGVRTVSDLGTLTDSLQSAADIPIVNRTWGLIDGGKFYGPNFHMTCYARTRNTLTGLGVHLAMTLGFLAILLPPVRWLLQRFVVQPGEGPTKEDAKNDYVEWRAIAHAEVSDPSDPKRAYGRMRFEGSMYLLTGVCLAEAAVTVARDRTLAHEIGGGLLTPAMLGAPYLERLQKAGLKTETDLDIETTSRYRTDKLTIPMCIARLTNHPCGHAEKAYFNQHCKCALIVGPIETTNEPCASRCASSTPKRPAAQLPLTPPETPFTTERPAAVGEKADEGQGRMCGQDTRPDETVYAALWGHDRIPYSRG</sequence>
<dbReference type="Proteomes" id="UP000309340">
    <property type="component" value="Unassembled WGS sequence"/>
</dbReference>
<dbReference type="AlphaFoldDB" id="A0A4U0Y0R9"/>
<evidence type="ECO:0000259" key="4">
    <source>
        <dbReference type="Pfam" id="PF03435"/>
    </source>
</evidence>
<evidence type="ECO:0000313" key="6">
    <source>
        <dbReference type="Proteomes" id="UP000309340"/>
    </source>
</evidence>
<dbReference type="GO" id="GO:0009247">
    <property type="term" value="P:glycolipid biosynthetic process"/>
    <property type="evidence" value="ECO:0007669"/>
    <property type="project" value="TreeGrafter"/>
</dbReference>
<gene>
    <name evidence="5" type="ORF">B0A55_00742</name>
</gene>
<keyword evidence="3" id="KW-0812">Transmembrane</keyword>
<comment type="similarity">
    <text evidence="1">Belongs to the saccharopine dehydrogenase family.</text>
</comment>
<evidence type="ECO:0000313" key="5">
    <source>
        <dbReference type="EMBL" id="TKA82651.1"/>
    </source>
</evidence>
<dbReference type="PANTHER" id="PTHR12286">
    <property type="entry name" value="SACCHAROPINE DEHYDROGENASE-LIKE OXIDOREDUCTASE"/>
    <property type="match status" value="1"/>
</dbReference>
<dbReference type="PANTHER" id="PTHR12286:SF5">
    <property type="entry name" value="SACCHAROPINE DEHYDROGENASE-LIKE OXIDOREDUCTASE"/>
    <property type="match status" value="1"/>
</dbReference>
<name>A0A4U0Y0R9_9PEZI</name>
<comment type="caution">
    <text evidence="5">The sequence shown here is derived from an EMBL/GenBank/DDBJ whole genome shotgun (WGS) entry which is preliminary data.</text>
</comment>
<feature type="region of interest" description="Disordered" evidence="2">
    <location>
        <begin position="473"/>
        <end position="517"/>
    </location>
</feature>
<dbReference type="SUPFAM" id="SSF51735">
    <property type="entry name" value="NAD(P)-binding Rossmann-fold domains"/>
    <property type="match status" value="1"/>
</dbReference>
<reference evidence="5 6" key="1">
    <citation type="submission" date="2017-03" db="EMBL/GenBank/DDBJ databases">
        <title>Genomes of endolithic fungi from Antarctica.</title>
        <authorList>
            <person name="Coleine C."/>
            <person name="Masonjones S."/>
            <person name="Stajich J.E."/>
        </authorList>
    </citation>
    <scope>NUCLEOTIDE SEQUENCE [LARGE SCALE GENOMIC DNA]</scope>
    <source>
        <strain evidence="5 6">CCFEE 5184</strain>
    </source>
</reference>
<accession>A0A4U0Y0R9</accession>
<feature type="domain" description="Saccharopine dehydrogenase NADP binding" evidence="4">
    <location>
        <begin position="11"/>
        <end position="139"/>
    </location>
</feature>
<organism evidence="5 6">
    <name type="scientific">Friedmanniomyces simplex</name>
    <dbReference type="NCBI Taxonomy" id="329884"/>
    <lineage>
        <taxon>Eukaryota</taxon>
        <taxon>Fungi</taxon>
        <taxon>Dikarya</taxon>
        <taxon>Ascomycota</taxon>
        <taxon>Pezizomycotina</taxon>
        <taxon>Dothideomycetes</taxon>
        <taxon>Dothideomycetidae</taxon>
        <taxon>Mycosphaerellales</taxon>
        <taxon>Teratosphaeriaceae</taxon>
        <taxon>Friedmanniomyces</taxon>
    </lineage>
</organism>
<dbReference type="InterPro" id="IPR051276">
    <property type="entry name" value="Saccharopine_DH-like_oxidrdct"/>
</dbReference>
<dbReference type="InterPro" id="IPR005097">
    <property type="entry name" value="Sacchrp_dh_NADP-bd"/>
</dbReference>
<keyword evidence="6" id="KW-1185">Reference proteome</keyword>
<dbReference type="GO" id="GO:0005811">
    <property type="term" value="C:lipid droplet"/>
    <property type="evidence" value="ECO:0007669"/>
    <property type="project" value="TreeGrafter"/>
</dbReference>
<dbReference type="Pfam" id="PF03435">
    <property type="entry name" value="Sacchrp_dh_NADP"/>
    <property type="match status" value="1"/>
</dbReference>
<protein>
    <recommendedName>
        <fullName evidence="4">Saccharopine dehydrogenase NADP binding domain-containing protein</fullName>
    </recommendedName>
</protein>
<keyword evidence="3" id="KW-1133">Transmembrane helix</keyword>
<evidence type="ECO:0000256" key="3">
    <source>
        <dbReference type="SAM" id="Phobius"/>
    </source>
</evidence>
<dbReference type="GO" id="GO:0005739">
    <property type="term" value="C:mitochondrion"/>
    <property type="evidence" value="ECO:0007669"/>
    <property type="project" value="TreeGrafter"/>
</dbReference>
<dbReference type="Gene3D" id="3.40.50.720">
    <property type="entry name" value="NAD(P)-binding Rossmann-like Domain"/>
    <property type="match status" value="1"/>
</dbReference>
<feature type="transmembrane region" description="Helical" evidence="3">
    <location>
        <begin position="284"/>
        <end position="302"/>
    </location>
</feature>
<keyword evidence="3" id="KW-0472">Membrane</keyword>
<evidence type="ECO:0000256" key="2">
    <source>
        <dbReference type="SAM" id="MobiDB-lite"/>
    </source>
</evidence>
<dbReference type="EMBL" id="NAJQ01000029">
    <property type="protein sequence ID" value="TKA82651.1"/>
    <property type="molecule type" value="Genomic_DNA"/>
</dbReference>
<evidence type="ECO:0000256" key="1">
    <source>
        <dbReference type="ARBA" id="ARBA00038048"/>
    </source>
</evidence>
<dbReference type="InterPro" id="IPR036291">
    <property type="entry name" value="NAD(P)-bd_dom_sf"/>
</dbReference>
<dbReference type="GO" id="GO:0005886">
    <property type="term" value="C:plasma membrane"/>
    <property type="evidence" value="ECO:0007669"/>
    <property type="project" value="TreeGrafter"/>
</dbReference>